<evidence type="ECO:0000256" key="5">
    <source>
        <dbReference type="ARBA" id="ARBA00022801"/>
    </source>
</evidence>
<keyword evidence="4 12" id="KW-0732">Signal</keyword>
<dbReference type="InterPro" id="IPR001314">
    <property type="entry name" value="Peptidase_S1A"/>
</dbReference>
<evidence type="ECO:0000256" key="6">
    <source>
        <dbReference type="ARBA" id="ARBA00022825"/>
    </source>
</evidence>
<dbReference type="OMA" id="GAGHICA"/>
<dbReference type="GO" id="GO:0005576">
    <property type="term" value="C:extracellular region"/>
    <property type="evidence" value="ECO:0007669"/>
    <property type="project" value="UniProtKB-SubCell"/>
</dbReference>
<dbReference type="EC" id="3.4.21.4" evidence="10"/>
<dbReference type="InterPro" id="IPR001254">
    <property type="entry name" value="Trypsin_dom"/>
</dbReference>
<comment type="similarity">
    <text evidence="2">Belongs to the peptidase S1 family.</text>
</comment>
<evidence type="ECO:0000256" key="11">
    <source>
        <dbReference type="SAM" id="MobiDB-lite"/>
    </source>
</evidence>
<keyword evidence="6" id="KW-0720">Serine protease</keyword>
<name>A0A3B0JVK3_DROGU</name>
<dbReference type="PRINTS" id="PR00722">
    <property type="entry name" value="CHYMOTRYPSIN"/>
</dbReference>
<accession>A0A3B0JVK3</accession>
<keyword evidence="3" id="KW-0645">Protease</keyword>
<dbReference type="InterPro" id="IPR050430">
    <property type="entry name" value="Peptidase_S1"/>
</dbReference>
<dbReference type="SMART" id="SM00020">
    <property type="entry name" value="Tryp_SPc"/>
    <property type="match status" value="1"/>
</dbReference>
<protein>
    <recommendedName>
        <fullName evidence="10">trypsin</fullName>
        <ecNumber evidence="10">3.4.21.4</ecNumber>
    </recommendedName>
</protein>
<evidence type="ECO:0000256" key="1">
    <source>
        <dbReference type="ARBA" id="ARBA00004239"/>
    </source>
</evidence>
<feature type="compositionally biased region" description="Basic and acidic residues" evidence="11">
    <location>
        <begin position="31"/>
        <end position="42"/>
    </location>
</feature>
<feature type="signal peptide" evidence="12">
    <location>
        <begin position="1"/>
        <end position="18"/>
    </location>
</feature>
<dbReference type="InterPro" id="IPR043504">
    <property type="entry name" value="Peptidase_S1_PA_chymotrypsin"/>
</dbReference>
<evidence type="ECO:0000256" key="8">
    <source>
        <dbReference type="ARBA" id="ARBA00023157"/>
    </source>
</evidence>
<dbReference type="PANTHER" id="PTHR24276">
    <property type="entry name" value="POLYSERASE-RELATED"/>
    <property type="match status" value="1"/>
</dbReference>
<gene>
    <name evidence="14" type="ORF">DGUA_6G010279</name>
</gene>
<proteinExistence type="inferred from homology"/>
<reference evidence="15" key="1">
    <citation type="submission" date="2018-01" db="EMBL/GenBank/DDBJ databases">
        <authorList>
            <person name="Alioto T."/>
            <person name="Alioto T."/>
        </authorList>
    </citation>
    <scope>NUCLEOTIDE SEQUENCE [LARGE SCALE GENOMIC DNA]</scope>
</reference>
<dbReference type="AlphaFoldDB" id="A0A3B0JVK3"/>
<dbReference type="STRING" id="7266.A0A3B0JVK3"/>
<feature type="domain" description="Peptidase S1" evidence="13">
    <location>
        <begin position="21"/>
        <end position="281"/>
    </location>
</feature>
<dbReference type="OrthoDB" id="10059102at2759"/>
<dbReference type="GO" id="GO:0006508">
    <property type="term" value="P:proteolysis"/>
    <property type="evidence" value="ECO:0007669"/>
    <property type="project" value="UniProtKB-KW"/>
</dbReference>
<evidence type="ECO:0000256" key="12">
    <source>
        <dbReference type="SAM" id="SignalP"/>
    </source>
</evidence>
<dbReference type="Proteomes" id="UP000268350">
    <property type="component" value="Unassembled WGS sequence"/>
</dbReference>
<feature type="chain" id="PRO_5017375801" description="trypsin" evidence="12">
    <location>
        <begin position="19"/>
        <end position="319"/>
    </location>
</feature>
<evidence type="ECO:0000256" key="10">
    <source>
        <dbReference type="ARBA" id="ARBA00038868"/>
    </source>
</evidence>
<dbReference type="PANTHER" id="PTHR24276:SF91">
    <property type="entry name" value="AT26814P-RELATED"/>
    <property type="match status" value="1"/>
</dbReference>
<dbReference type="GO" id="GO:0004252">
    <property type="term" value="F:serine-type endopeptidase activity"/>
    <property type="evidence" value="ECO:0007669"/>
    <property type="project" value="UniProtKB-EC"/>
</dbReference>
<dbReference type="Gene3D" id="2.40.10.10">
    <property type="entry name" value="Trypsin-like serine proteases"/>
    <property type="match status" value="2"/>
</dbReference>
<dbReference type="InterPro" id="IPR009003">
    <property type="entry name" value="Peptidase_S1_PA"/>
</dbReference>
<evidence type="ECO:0000256" key="7">
    <source>
        <dbReference type="ARBA" id="ARBA00023145"/>
    </source>
</evidence>
<dbReference type="CDD" id="cd00190">
    <property type="entry name" value="Tryp_SPc"/>
    <property type="match status" value="1"/>
</dbReference>
<dbReference type="EMBL" id="OUUW01000003">
    <property type="protein sequence ID" value="SPP77749.1"/>
    <property type="molecule type" value="Genomic_DNA"/>
</dbReference>
<dbReference type="Pfam" id="PF00089">
    <property type="entry name" value="Trypsin"/>
    <property type="match status" value="1"/>
</dbReference>
<evidence type="ECO:0000313" key="14">
    <source>
        <dbReference type="EMBL" id="SPP77749.1"/>
    </source>
</evidence>
<keyword evidence="15" id="KW-1185">Reference proteome</keyword>
<keyword evidence="5" id="KW-0378">Hydrolase</keyword>
<keyword evidence="7" id="KW-0865">Zymogen</keyword>
<feature type="region of interest" description="Disordered" evidence="11">
    <location>
        <begin position="24"/>
        <end position="44"/>
    </location>
</feature>
<organism evidence="14 15">
    <name type="scientific">Drosophila guanche</name>
    <name type="common">Fruit fly</name>
    <dbReference type="NCBI Taxonomy" id="7266"/>
    <lineage>
        <taxon>Eukaryota</taxon>
        <taxon>Metazoa</taxon>
        <taxon>Ecdysozoa</taxon>
        <taxon>Arthropoda</taxon>
        <taxon>Hexapoda</taxon>
        <taxon>Insecta</taxon>
        <taxon>Pterygota</taxon>
        <taxon>Neoptera</taxon>
        <taxon>Endopterygota</taxon>
        <taxon>Diptera</taxon>
        <taxon>Brachycera</taxon>
        <taxon>Muscomorpha</taxon>
        <taxon>Ephydroidea</taxon>
        <taxon>Drosophilidae</taxon>
        <taxon>Drosophila</taxon>
        <taxon>Sophophora</taxon>
    </lineage>
</organism>
<dbReference type="SUPFAM" id="SSF50494">
    <property type="entry name" value="Trypsin-like serine proteases"/>
    <property type="match status" value="1"/>
</dbReference>
<keyword evidence="8" id="KW-1015">Disulfide bond</keyword>
<sequence length="319" mass="35368">MKLLSLLLWLALVPVAWSQARTGGEIDTSEDEKNNDDGKDTDGVASIGHLASVRRRKMDRIQFGAGHVCAGSLIRDNAVLTAAQCFVDRVSGDGRFLPMSEFFVVLGTRNRFESSPNTLKFNLKHRVLMQDMFDMKFHEMDVALLILNGSVPQPHPAVQPIRIADQIFGQKTDCQMSGWGRDPTGYSSEVPVSVRVPFIGTRICHIKQMMQEFFVQPGMICAKHFGKVKRGYCTGDAGGSLVCEGQLAGIVSWGISCASPYHPGIYTDVLYYTQWINDSLANPTQLDDYFASVDQPIMSGAIGRSSLIVYHFIFILYTK</sequence>
<evidence type="ECO:0000313" key="15">
    <source>
        <dbReference type="Proteomes" id="UP000268350"/>
    </source>
</evidence>
<evidence type="ECO:0000259" key="13">
    <source>
        <dbReference type="PROSITE" id="PS50240"/>
    </source>
</evidence>
<evidence type="ECO:0000256" key="9">
    <source>
        <dbReference type="ARBA" id="ARBA00036320"/>
    </source>
</evidence>
<evidence type="ECO:0000256" key="4">
    <source>
        <dbReference type="ARBA" id="ARBA00022729"/>
    </source>
</evidence>
<comment type="catalytic activity">
    <reaction evidence="9">
        <text>Preferential cleavage: Arg-|-Xaa, Lys-|-Xaa.</text>
        <dbReference type="EC" id="3.4.21.4"/>
    </reaction>
</comment>
<evidence type="ECO:0000256" key="2">
    <source>
        <dbReference type="ARBA" id="ARBA00007664"/>
    </source>
</evidence>
<dbReference type="PROSITE" id="PS50240">
    <property type="entry name" value="TRYPSIN_DOM"/>
    <property type="match status" value="1"/>
</dbReference>
<comment type="subcellular location">
    <subcellularLocation>
        <location evidence="1">Secreted</location>
        <location evidence="1">Extracellular space</location>
    </subcellularLocation>
</comment>
<evidence type="ECO:0000256" key="3">
    <source>
        <dbReference type="ARBA" id="ARBA00022670"/>
    </source>
</evidence>